<keyword evidence="2" id="KW-1133">Transmembrane helix</keyword>
<evidence type="ECO:0000313" key="5">
    <source>
        <dbReference type="Proteomes" id="UP000306985"/>
    </source>
</evidence>
<keyword evidence="5" id="KW-1185">Reference proteome</keyword>
<proteinExistence type="predicted"/>
<comment type="caution">
    <text evidence="4">The sequence shown here is derived from an EMBL/GenBank/DDBJ whole genome shotgun (WGS) entry which is preliminary data.</text>
</comment>
<feature type="domain" description="DUF1707" evidence="3">
    <location>
        <begin position="38"/>
        <end position="90"/>
    </location>
</feature>
<evidence type="ECO:0000256" key="1">
    <source>
        <dbReference type="SAM" id="MobiDB-lite"/>
    </source>
</evidence>
<feature type="transmembrane region" description="Helical" evidence="2">
    <location>
        <begin position="134"/>
        <end position="151"/>
    </location>
</feature>
<evidence type="ECO:0000313" key="4">
    <source>
        <dbReference type="EMBL" id="TKV58871.1"/>
    </source>
</evidence>
<sequence>MNRRSGCAERVSPRRRPTLSTVDGVSTADSSDLDPRQIRVGDAERTAALDALGEHMASGRIDLDEYGTRSAQVTQARTVADLQALFRDLPAPHPDLPGGAALPAVAPPAYAAPAPPAGSTAVARQDDRSPAQRIAAVATGLSGIIALVLFIATGSWLWFLIVPAIGIVTSQVWGKGWNR</sequence>
<dbReference type="InterPro" id="IPR012551">
    <property type="entry name" value="DUF1707_SHOCT-like"/>
</dbReference>
<feature type="region of interest" description="Disordered" evidence="1">
    <location>
        <begin position="1"/>
        <end position="35"/>
    </location>
</feature>
<evidence type="ECO:0000256" key="2">
    <source>
        <dbReference type="SAM" id="Phobius"/>
    </source>
</evidence>
<organism evidence="4 5">
    <name type="scientific">Nakamurella flava</name>
    <dbReference type="NCBI Taxonomy" id="2576308"/>
    <lineage>
        <taxon>Bacteria</taxon>
        <taxon>Bacillati</taxon>
        <taxon>Actinomycetota</taxon>
        <taxon>Actinomycetes</taxon>
        <taxon>Nakamurellales</taxon>
        <taxon>Nakamurellaceae</taxon>
        <taxon>Nakamurella</taxon>
    </lineage>
</organism>
<accession>A0A4U6QFJ0</accession>
<dbReference type="EMBL" id="SZZH01000003">
    <property type="protein sequence ID" value="TKV58871.1"/>
    <property type="molecule type" value="Genomic_DNA"/>
</dbReference>
<dbReference type="Proteomes" id="UP000306985">
    <property type="component" value="Unassembled WGS sequence"/>
</dbReference>
<protein>
    <submittedName>
        <fullName evidence="4">DUF1707 domain-containing protein</fullName>
    </submittedName>
</protein>
<gene>
    <name evidence="4" type="ORF">FDO65_15355</name>
</gene>
<dbReference type="Pfam" id="PF08044">
    <property type="entry name" value="DUF1707"/>
    <property type="match status" value="1"/>
</dbReference>
<keyword evidence="2" id="KW-0812">Transmembrane</keyword>
<feature type="compositionally biased region" description="Polar residues" evidence="1">
    <location>
        <begin position="18"/>
        <end position="30"/>
    </location>
</feature>
<keyword evidence="2" id="KW-0472">Membrane</keyword>
<dbReference type="AlphaFoldDB" id="A0A4U6QFJ0"/>
<name>A0A4U6QFJ0_9ACTN</name>
<evidence type="ECO:0000259" key="3">
    <source>
        <dbReference type="Pfam" id="PF08044"/>
    </source>
</evidence>
<feature type="transmembrane region" description="Helical" evidence="2">
    <location>
        <begin position="157"/>
        <end position="174"/>
    </location>
</feature>
<reference evidence="4 5" key="1">
    <citation type="submission" date="2019-05" db="EMBL/GenBank/DDBJ databases">
        <title>Nakamurella sp. N5BH11, whole genome shotgun sequence.</title>
        <authorList>
            <person name="Tuo L."/>
        </authorList>
    </citation>
    <scope>NUCLEOTIDE SEQUENCE [LARGE SCALE GENOMIC DNA]</scope>
    <source>
        <strain evidence="4 5">N5BH11</strain>
    </source>
</reference>
<dbReference type="OrthoDB" id="3534574at2"/>